<dbReference type="InterPro" id="IPR007210">
    <property type="entry name" value="ABC_Gly_betaine_transp_sub-bd"/>
</dbReference>
<dbReference type="CDD" id="cd13606">
    <property type="entry name" value="PBP2_ProX_like"/>
    <property type="match status" value="1"/>
</dbReference>
<dbReference type="GO" id="GO:0043190">
    <property type="term" value="C:ATP-binding cassette (ABC) transporter complex"/>
    <property type="evidence" value="ECO:0007669"/>
    <property type="project" value="InterPro"/>
</dbReference>
<feature type="chain" id="PRO_5038346648" evidence="1">
    <location>
        <begin position="24"/>
        <end position="318"/>
    </location>
</feature>
<dbReference type="PROSITE" id="PS51257">
    <property type="entry name" value="PROKAR_LIPOPROTEIN"/>
    <property type="match status" value="1"/>
</dbReference>
<keyword evidence="4" id="KW-1185">Reference proteome</keyword>
<dbReference type="Proteomes" id="UP000031928">
    <property type="component" value="Chromosome"/>
</dbReference>
<dbReference type="OrthoDB" id="9781705at2"/>
<organism evidence="3 4">
    <name type="scientific">Corynebacterium marinum DSM 44953</name>
    <dbReference type="NCBI Taxonomy" id="1224162"/>
    <lineage>
        <taxon>Bacteria</taxon>
        <taxon>Bacillati</taxon>
        <taxon>Actinomycetota</taxon>
        <taxon>Actinomycetes</taxon>
        <taxon>Mycobacteriales</taxon>
        <taxon>Corynebacteriaceae</taxon>
        <taxon>Corynebacterium</taxon>
    </lineage>
</organism>
<protein>
    <submittedName>
        <fullName evidence="3">ABC superfamily ATP binding cassette transporter, binding protein</fullName>
    </submittedName>
</protein>
<gene>
    <name evidence="3" type="ORF">B840_11310</name>
</gene>
<evidence type="ECO:0000313" key="3">
    <source>
        <dbReference type="EMBL" id="AJK69834.1"/>
    </source>
</evidence>
<dbReference type="EMBL" id="CP007790">
    <property type="protein sequence ID" value="AJK69834.1"/>
    <property type="molecule type" value="Genomic_DNA"/>
</dbReference>
<dbReference type="GO" id="GO:0022857">
    <property type="term" value="F:transmembrane transporter activity"/>
    <property type="evidence" value="ECO:0007669"/>
    <property type="project" value="InterPro"/>
</dbReference>
<evidence type="ECO:0000256" key="1">
    <source>
        <dbReference type="SAM" id="SignalP"/>
    </source>
</evidence>
<dbReference type="SUPFAM" id="SSF53850">
    <property type="entry name" value="Periplasmic binding protein-like II"/>
    <property type="match status" value="1"/>
</dbReference>
<feature type="domain" description="ABC-type glycine betaine transport system substrate-binding" evidence="2">
    <location>
        <begin position="43"/>
        <end position="315"/>
    </location>
</feature>
<dbReference type="KEGG" id="cmq:B840_11310"/>
<dbReference type="Pfam" id="PF04069">
    <property type="entry name" value="OpuAC"/>
    <property type="match status" value="1"/>
</dbReference>
<dbReference type="AlphaFoldDB" id="A0A0B6TUC6"/>
<sequence length="318" mass="33181">MKIRLTTITAATALLGLTLTACSSSEDPLASDGQDTGSDGAETIVIGTANFPESEIIGQVWAAALEDAGFDVEVSSAIGSREVYLRALEEGSIDLVPEYSGNLAQYYLSESGSAELGAGSDADEVYAALEGALPGELAAGDYAEGESKDSYRVTRGLADEYGLASLGDLAKLDQVRVAANPELAERPYGPPGLTEVYGVPAEKITMVPISDGGGPLTIAALTEGTAEVADIYTTSPTLDVSGSEVDLVTLEDPEQLILPQNVLPLMRADAVPQEAIDVINGINEHMTTEALVEMNLRNIGEEKAEAPVIARDFVDENA</sequence>
<evidence type="ECO:0000313" key="4">
    <source>
        <dbReference type="Proteomes" id="UP000031928"/>
    </source>
</evidence>
<accession>A0A0B6TUC6</accession>
<dbReference type="HOGENOM" id="CLU_038355_1_2_11"/>
<dbReference type="RefSeq" id="WP_052491185.1">
    <property type="nucleotide sequence ID" value="NZ_CP007790.1"/>
</dbReference>
<dbReference type="Gene3D" id="3.40.190.10">
    <property type="entry name" value="Periplasmic binding protein-like II"/>
    <property type="match status" value="1"/>
</dbReference>
<feature type="signal peptide" evidence="1">
    <location>
        <begin position="1"/>
        <end position="23"/>
    </location>
</feature>
<reference evidence="3 4" key="1">
    <citation type="submission" date="2014-05" db="EMBL/GenBank/DDBJ databases">
        <title>Complete genome sequence of Corynebacterium marinum DSM 44953.</title>
        <authorList>
            <person name="Schaffert L."/>
            <person name="Albersmeier A."/>
            <person name="Kalinowski J."/>
            <person name="Ruckert C."/>
        </authorList>
    </citation>
    <scope>NUCLEOTIDE SEQUENCE [LARGE SCALE GENOMIC DNA]</scope>
    <source>
        <strain evidence="3 4">DSM 44953</strain>
    </source>
</reference>
<dbReference type="Gene3D" id="3.40.190.120">
    <property type="entry name" value="Osmoprotection protein (prox), domain 2"/>
    <property type="match status" value="1"/>
</dbReference>
<proteinExistence type="predicted"/>
<keyword evidence="1" id="KW-0732">Signal</keyword>
<evidence type="ECO:0000259" key="2">
    <source>
        <dbReference type="Pfam" id="PF04069"/>
    </source>
</evidence>
<dbReference type="STRING" id="1224162.B840_11310"/>
<name>A0A0B6TUC6_9CORY</name>